<dbReference type="Proteomes" id="UP000253083">
    <property type="component" value="Unassembled WGS sequence"/>
</dbReference>
<dbReference type="OrthoDB" id="6772040at2"/>
<dbReference type="InterPro" id="IPR011050">
    <property type="entry name" value="Pectin_lyase_fold/virulence"/>
</dbReference>
<dbReference type="NCBIfam" id="NF041518">
    <property type="entry name" value="choice_anch_Q"/>
    <property type="match status" value="1"/>
</dbReference>
<dbReference type="Pfam" id="PF13229">
    <property type="entry name" value="Beta_helix"/>
    <property type="match status" value="1"/>
</dbReference>
<feature type="domain" description="Right handed beta helix" evidence="3">
    <location>
        <begin position="111"/>
        <end position="219"/>
    </location>
</feature>
<evidence type="ECO:0000256" key="2">
    <source>
        <dbReference type="SAM" id="SignalP"/>
    </source>
</evidence>
<evidence type="ECO:0000256" key="1">
    <source>
        <dbReference type="SAM" id="MobiDB-lite"/>
    </source>
</evidence>
<proteinExistence type="predicted"/>
<keyword evidence="2" id="KW-0732">Signal</keyword>
<accession>A0A395JMY1</accession>
<organism evidence="4 5">
    <name type="scientific">Arenicella xantha</name>
    <dbReference type="NCBI Taxonomy" id="644221"/>
    <lineage>
        <taxon>Bacteria</taxon>
        <taxon>Pseudomonadati</taxon>
        <taxon>Pseudomonadota</taxon>
        <taxon>Gammaproteobacteria</taxon>
        <taxon>Arenicellales</taxon>
        <taxon>Arenicellaceae</taxon>
        <taxon>Arenicella</taxon>
    </lineage>
</organism>
<dbReference type="RefSeq" id="WP_113952519.1">
    <property type="nucleotide sequence ID" value="NZ_QNRT01000001.1"/>
</dbReference>
<keyword evidence="4" id="KW-0456">Lyase</keyword>
<dbReference type="InterPro" id="IPR012334">
    <property type="entry name" value="Pectin_lyas_fold"/>
</dbReference>
<dbReference type="AlphaFoldDB" id="A0A395JMY1"/>
<evidence type="ECO:0000259" key="3">
    <source>
        <dbReference type="Pfam" id="PF13229"/>
    </source>
</evidence>
<comment type="caution">
    <text evidence="4">The sequence shown here is derived from an EMBL/GenBank/DDBJ whole genome shotgun (WGS) entry which is preliminary data.</text>
</comment>
<dbReference type="InParanoid" id="A0A395JMY1"/>
<name>A0A395JMY1_9GAMM</name>
<protein>
    <submittedName>
        <fullName evidence="4">Parallel beta helix pectate lyase-like protein</fullName>
    </submittedName>
</protein>
<dbReference type="InterPro" id="IPR039448">
    <property type="entry name" value="Beta_helix"/>
</dbReference>
<evidence type="ECO:0000313" key="5">
    <source>
        <dbReference type="Proteomes" id="UP000253083"/>
    </source>
</evidence>
<dbReference type="GO" id="GO:0016829">
    <property type="term" value="F:lyase activity"/>
    <property type="evidence" value="ECO:0007669"/>
    <property type="project" value="UniProtKB-KW"/>
</dbReference>
<dbReference type="InterPro" id="IPR006626">
    <property type="entry name" value="PbH1"/>
</dbReference>
<sequence>MALISKLRKKHLAVVISSLICASADAATILFDNVKDNDALCTFREAIESINNGALEAGCFKFNGDFGDNDKVSTLMLNQNLVIELNSAINITHDVTIALPPLHTVTLDAGNNDRAMTISNSAQVVIDRVTVTGGSVADEGGGILVQGSSGLFLNNCSIHGNFAASNGGGISVTGSSEIRLHNCSIRNNYAGGTGGGLRVLSSEVQLVNSDISGNQAAGLSGGAGLIADATNGQIAYSSVSGNIGGGVKISNDSNFYIINSTLSANSSNPAIHVHAGGQAMLLNNTITGNSTTGLAGGGLTVTGETSEVFATNNIFSGNFAKNGILRSEIGRFAGTVHTAGNLIGTIDTINNDAILGITLSNTDITATSDGDYPTPLTSILDTLAANGGPTKSHALKPSSPAIGAGVKNDCPTKDKRGESRTSCDIGSYAFYDPSFFVVPLSNGKAAIFSL</sequence>
<feature type="region of interest" description="Disordered" evidence="1">
    <location>
        <begin position="390"/>
        <end position="420"/>
    </location>
</feature>
<dbReference type="InterPro" id="IPR059226">
    <property type="entry name" value="Choice_anch_Q_dom"/>
</dbReference>
<evidence type="ECO:0000313" key="4">
    <source>
        <dbReference type="EMBL" id="RBP52909.1"/>
    </source>
</evidence>
<gene>
    <name evidence="4" type="ORF">DFR28_101293</name>
</gene>
<feature type="compositionally biased region" description="Basic and acidic residues" evidence="1">
    <location>
        <begin position="410"/>
        <end position="420"/>
    </location>
</feature>
<dbReference type="SMART" id="SM00710">
    <property type="entry name" value="PbH1"/>
    <property type="match status" value="6"/>
</dbReference>
<reference evidence="4 5" key="1">
    <citation type="submission" date="2018-06" db="EMBL/GenBank/DDBJ databases">
        <title>Genomic Encyclopedia of Type Strains, Phase IV (KMG-IV): sequencing the most valuable type-strain genomes for metagenomic binning, comparative biology and taxonomic classification.</title>
        <authorList>
            <person name="Goeker M."/>
        </authorList>
    </citation>
    <scope>NUCLEOTIDE SEQUENCE [LARGE SCALE GENOMIC DNA]</scope>
    <source>
        <strain evidence="4 5">DSM 24032</strain>
    </source>
</reference>
<dbReference type="EMBL" id="QNRT01000001">
    <property type="protein sequence ID" value="RBP52909.1"/>
    <property type="molecule type" value="Genomic_DNA"/>
</dbReference>
<dbReference type="SUPFAM" id="SSF51126">
    <property type="entry name" value="Pectin lyase-like"/>
    <property type="match status" value="1"/>
</dbReference>
<feature type="chain" id="PRO_5017414640" evidence="2">
    <location>
        <begin position="27"/>
        <end position="450"/>
    </location>
</feature>
<dbReference type="Gene3D" id="2.160.20.10">
    <property type="entry name" value="Single-stranded right-handed beta-helix, Pectin lyase-like"/>
    <property type="match status" value="1"/>
</dbReference>
<feature type="signal peptide" evidence="2">
    <location>
        <begin position="1"/>
        <end position="26"/>
    </location>
</feature>
<keyword evidence="5" id="KW-1185">Reference proteome</keyword>